<sequence length="179" mass="18037">MAARSLLVLGKADGVAAAIGAVLCAGDYSPVAEGQIADAILIDGVDEAPDTPFLDLTEEAFVAQAIDATLDRRAALLTALECAAADAAILVIASDAYLGRWHGAGQAAGSAALIGMMRSVAMEHGRSGLRVNALALPSGVDPEAAAVLAAALIESPAAHGQCVLADGGDNLKLRQARRR</sequence>
<reference evidence="1 2" key="1">
    <citation type="submission" date="2023-07" db="EMBL/GenBank/DDBJ databases">
        <authorList>
            <person name="Kim M.K."/>
        </authorList>
    </citation>
    <scope>NUCLEOTIDE SEQUENCE [LARGE SCALE GENOMIC DNA]</scope>
    <source>
        <strain evidence="1 2">KR1UV-12</strain>
    </source>
</reference>
<dbReference type="EMBL" id="JAUUDS010000004">
    <property type="protein sequence ID" value="MDP1027611.1"/>
    <property type="molecule type" value="Genomic_DNA"/>
</dbReference>
<dbReference type="InterPro" id="IPR036291">
    <property type="entry name" value="NAD(P)-bd_dom_sf"/>
</dbReference>
<dbReference type="SUPFAM" id="SSF51735">
    <property type="entry name" value="NAD(P)-binding Rossmann-fold domains"/>
    <property type="match status" value="1"/>
</dbReference>
<dbReference type="RefSeq" id="WP_305173319.1">
    <property type="nucleotide sequence ID" value="NZ_JAUUDS010000004.1"/>
</dbReference>
<comment type="caution">
    <text evidence="1">The sequence shown here is derived from an EMBL/GenBank/DDBJ whole genome shotgun (WGS) entry which is preliminary data.</text>
</comment>
<gene>
    <name evidence="1" type="ORF">Q5H91_10335</name>
</gene>
<evidence type="ECO:0000313" key="2">
    <source>
        <dbReference type="Proteomes" id="UP001230685"/>
    </source>
</evidence>
<organism evidence="1 2">
    <name type="scientific">Sphingomonas aurea</name>
    <dbReference type="NCBI Taxonomy" id="3063994"/>
    <lineage>
        <taxon>Bacteria</taxon>
        <taxon>Pseudomonadati</taxon>
        <taxon>Pseudomonadota</taxon>
        <taxon>Alphaproteobacteria</taxon>
        <taxon>Sphingomonadales</taxon>
        <taxon>Sphingomonadaceae</taxon>
        <taxon>Sphingomonas</taxon>
    </lineage>
</organism>
<accession>A0ABT9EKX9</accession>
<protein>
    <submittedName>
        <fullName evidence="1">SDR family oxidoreductase</fullName>
    </submittedName>
</protein>
<evidence type="ECO:0000313" key="1">
    <source>
        <dbReference type="EMBL" id="MDP1027611.1"/>
    </source>
</evidence>
<name>A0ABT9EKX9_9SPHN</name>
<dbReference type="Gene3D" id="3.40.50.720">
    <property type="entry name" value="NAD(P)-binding Rossmann-like Domain"/>
    <property type="match status" value="1"/>
</dbReference>
<proteinExistence type="predicted"/>
<dbReference type="Proteomes" id="UP001230685">
    <property type="component" value="Unassembled WGS sequence"/>
</dbReference>
<keyword evidence="2" id="KW-1185">Reference proteome</keyword>